<proteinExistence type="predicted"/>
<reference evidence="2 3" key="2">
    <citation type="journal article" date="2019" name="G3 (Bethesda)">
        <title>Hybrid Assembly of the Genome of the Entomopathogenic Nematode Steinernema carpocapsae Identifies the X-Chromosome.</title>
        <authorList>
            <person name="Serra L."/>
            <person name="Macchietto M."/>
            <person name="Macias-Munoz A."/>
            <person name="McGill C.J."/>
            <person name="Rodriguez I.M."/>
            <person name="Rodriguez B."/>
            <person name="Murad R."/>
            <person name="Mortazavi A."/>
        </authorList>
    </citation>
    <scope>NUCLEOTIDE SEQUENCE [LARGE SCALE GENOMIC DNA]</scope>
    <source>
        <strain evidence="2 3">ALL</strain>
    </source>
</reference>
<evidence type="ECO:0000313" key="3">
    <source>
        <dbReference type="Proteomes" id="UP000298663"/>
    </source>
</evidence>
<sequence length="137" mass="15304">MPDTNRAQQHKSICPVGKLVTNQNKKQGPAGEIPKPKDIRPPRRTSAENDFGSILAHLPRVDDVIVGVDEDVEDVDTRDSETAGVLEKIPEGNGSSRRKAELLTHEKNRQVFEAERSTKYGAKDFWELKEGAEIMEI</sequence>
<accession>A0A4U5PA18</accession>
<feature type="compositionally biased region" description="Basic and acidic residues" evidence="1">
    <location>
        <begin position="34"/>
        <end position="47"/>
    </location>
</feature>
<name>A0A4U5PA18_STECR</name>
<gene>
    <name evidence="2" type="ORF">L596_007546</name>
</gene>
<protein>
    <submittedName>
        <fullName evidence="2">Uncharacterized protein</fullName>
    </submittedName>
</protein>
<evidence type="ECO:0000313" key="2">
    <source>
        <dbReference type="EMBL" id="TKR93010.1"/>
    </source>
</evidence>
<comment type="caution">
    <text evidence="2">The sequence shown here is derived from an EMBL/GenBank/DDBJ whole genome shotgun (WGS) entry which is preliminary data.</text>
</comment>
<feature type="region of interest" description="Disordered" evidence="1">
    <location>
        <begin position="1"/>
        <end position="48"/>
    </location>
</feature>
<feature type="compositionally biased region" description="Polar residues" evidence="1">
    <location>
        <begin position="1"/>
        <end position="11"/>
    </location>
</feature>
<keyword evidence="3" id="KW-1185">Reference proteome</keyword>
<organism evidence="2 3">
    <name type="scientific">Steinernema carpocapsae</name>
    <name type="common">Entomopathogenic nematode</name>
    <dbReference type="NCBI Taxonomy" id="34508"/>
    <lineage>
        <taxon>Eukaryota</taxon>
        <taxon>Metazoa</taxon>
        <taxon>Ecdysozoa</taxon>
        <taxon>Nematoda</taxon>
        <taxon>Chromadorea</taxon>
        <taxon>Rhabditida</taxon>
        <taxon>Tylenchina</taxon>
        <taxon>Panagrolaimomorpha</taxon>
        <taxon>Strongyloidoidea</taxon>
        <taxon>Steinernematidae</taxon>
        <taxon>Steinernema</taxon>
    </lineage>
</organism>
<dbReference type="EMBL" id="AZBU02000002">
    <property type="protein sequence ID" value="TKR93010.1"/>
    <property type="molecule type" value="Genomic_DNA"/>
</dbReference>
<evidence type="ECO:0000256" key="1">
    <source>
        <dbReference type="SAM" id="MobiDB-lite"/>
    </source>
</evidence>
<reference evidence="2 3" key="1">
    <citation type="journal article" date="2015" name="Genome Biol.">
        <title>Comparative genomics of Steinernema reveals deeply conserved gene regulatory networks.</title>
        <authorList>
            <person name="Dillman A.R."/>
            <person name="Macchietto M."/>
            <person name="Porter C.F."/>
            <person name="Rogers A."/>
            <person name="Williams B."/>
            <person name="Antoshechkin I."/>
            <person name="Lee M.M."/>
            <person name="Goodwin Z."/>
            <person name="Lu X."/>
            <person name="Lewis E.E."/>
            <person name="Goodrich-Blair H."/>
            <person name="Stock S.P."/>
            <person name="Adams B.J."/>
            <person name="Sternberg P.W."/>
            <person name="Mortazavi A."/>
        </authorList>
    </citation>
    <scope>NUCLEOTIDE SEQUENCE [LARGE SCALE GENOMIC DNA]</scope>
    <source>
        <strain evidence="2 3">ALL</strain>
    </source>
</reference>
<dbReference type="AlphaFoldDB" id="A0A4U5PA18"/>
<dbReference type="Proteomes" id="UP000298663">
    <property type="component" value="Unassembled WGS sequence"/>
</dbReference>